<dbReference type="InterPro" id="IPR010610">
    <property type="entry name" value="EryCIII-like_C"/>
</dbReference>
<sequence>MRILFSGRPAYGHLYPLLPLAAAAREAGHQVTLATGSAFVPRLTALGFDTRTVGISVAEAEAEAVRRHPDGPVVDVMITMFGDLLPRRTLADLEPVLAAEPPDLVIYEMSDVGAAGAALRAGVPAVSITIGRSMPPEIRDKAADSFDWIWSGRSPANPMLGDACIDLWPPGLADPIAAAIPTRFPLRPVPWSPPAPPWHSPGSPLVYLTLGTVAFRATEVFRAALDGLAQLPVRVVVAVGPGDPAALGPVPDRVEVWRFVPQDQVLRHADLVVHHGGSGTTLGAASHGLPQLVLPQGADQFVNAEVLTAQGSGLSLVGDEVTPDIVAECARTLLGEPVYRATAHALREQIAAMPSPTDVLPTLEAHAAR</sequence>
<accession>A0ABP6T8N2</accession>
<dbReference type="CDD" id="cd03784">
    <property type="entry name" value="GT1_Gtf-like"/>
    <property type="match status" value="1"/>
</dbReference>
<evidence type="ECO:0000313" key="3">
    <source>
        <dbReference type="Proteomes" id="UP001501676"/>
    </source>
</evidence>
<name>A0ABP6T8N2_9ACTN</name>
<dbReference type="Pfam" id="PF06722">
    <property type="entry name" value="EryCIII-like_C"/>
    <property type="match status" value="1"/>
</dbReference>
<dbReference type="PANTHER" id="PTHR48050">
    <property type="entry name" value="STEROL 3-BETA-GLUCOSYLTRANSFERASE"/>
    <property type="match status" value="1"/>
</dbReference>
<dbReference type="InterPro" id="IPR050426">
    <property type="entry name" value="Glycosyltransferase_28"/>
</dbReference>
<dbReference type="Gene3D" id="3.40.50.2000">
    <property type="entry name" value="Glycogen Phosphorylase B"/>
    <property type="match status" value="2"/>
</dbReference>
<dbReference type="Proteomes" id="UP001501676">
    <property type="component" value="Unassembled WGS sequence"/>
</dbReference>
<proteinExistence type="predicted"/>
<dbReference type="RefSeq" id="WP_345732668.1">
    <property type="nucleotide sequence ID" value="NZ_BAAAYN010000052.1"/>
</dbReference>
<dbReference type="InterPro" id="IPR002213">
    <property type="entry name" value="UDP_glucos_trans"/>
</dbReference>
<dbReference type="SUPFAM" id="SSF53756">
    <property type="entry name" value="UDP-Glycosyltransferase/glycogen phosphorylase"/>
    <property type="match status" value="1"/>
</dbReference>
<feature type="domain" description="Erythromycin biosynthesis protein CIII-like C-terminal" evidence="1">
    <location>
        <begin position="224"/>
        <end position="365"/>
    </location>
</feature>
<organism evidence="2 3">
    <name type="scientific">Cryptosporangium minutisporangium</name>
    <dbReference type="NCBI Taxonomy" id="113569"/>
    <lineage>
        <taxon>Bacteria</taxon>
        <taxon>Bacillati</taxon>
        <taxon>Actinomycetota</taxon>
        <taxon>Actinomycetes</taxon>
        <taxon>Cryptosporangiales</taxon>
        <taxon>Cryptosporangiaceae</taxon>
        <taxon>Cryptosporangium</taxon>
    </lineage>
</organism>
<protein>
    <submittedName>
        <fullName evidence="2">Glycosyltransferase</fullName>
    </submittedName>
</protein>
<comment type="caution">
    <text evidence="2">The sequence shown here is derived from an EMBL/GenBank/DDBJ whole genome shotgun (WGS) entry which is preliminary data.</text>
</comment>
<gene>
    <name evidence="2" type="ORF">GCM10020369_71030</name>
</gene>
<evidence type="ECO:0000313" key="2">
    <source>
        <dbReference type="EMBL" id="GAA3395990.1"/>
    </source>
</evidence>
<dbReference type="EMBL" id="BAAAYN010000052">
    <property type="protein sequence ID" value="GAA3395990.1"/>
    <property type="molecule type" value="Genomic_DNA"/>
</dbReference>
<dbReference type="PANTHER" id="PTHR48050:SF13">
    <property type="entry name" value="STEROL 3-BETA-GLUCOSYLTRANSFERASE UGT80A2"/>
    <property type="match status" value="1"/>
</dbReference>
<evidence type="ECO:0000259" key="1">
    <source>
        <dbReference type="Pfam" id="PF06722"/>
    </source>
</evidence>
<reference evidence="3" key="1">
    <citation type="journal article" date="2019" name="Int. J. Syst. Evol. Microbiol.">
        <title>The Global Catalogue of Microorganisms (GCM) 10K type strain sequencing project: providing services to taxonomists for standard genome sequencing and annotation.</title>
        <authorList>
            <consortium name="The Broad Institute Genomics Platform"/>
            <consortium name="The Broad Institute Genome Sequencing Center for Infectious Disease"/>
            <person name="Wu L."/>
            <person name="Ma J."/>
        </authorList>
    </citation>
    <scope>NUCLEOTIDE SEQUENCE [LARGE SCALE GENOMIC DNA]</scope>
    <source>
        <strain evidence="3">JCM 9458</strain>
    </source>
</reference>
<keyword evidence="3" id="KW-1185">Reference proteome</keyword>